<proteinExistence type="predicted"/>
<gene>
    <name evidence="3" type="ORF">CBF29_04230</name>
</gene>
<organism evidence="3 4">
    <name type="scientific">Vagococcus elongatus</name>
    <dbReference type="NCBI Taxonomy" id="180344"/>
    <lineage>
        <taxon>Bacteria</taxon>
        <taxon>Bacillati</taxon>
        <taxon>Bacillota</taxon>
        <taxon>Bacilli</taxon>
        <taxon>Lactobacillales</taxon>
        <taxon>Enterococcaceae</taxon>
        <taxon>Vagococcus</taxon>
    </lineage>
</organism>
<accession>A0A430B178</accession>
<dbReference type="AlphaFoldDB" id="A0A430B178"/>
<dbReference type="Pfam" id="PF13791">
    <property type="entry name" value="Sigma_reg_C"/>
    <property type="match status" value="1"/>
</dbReference>
<evidence type="ECO:0000259" key="1">
    <source>
        <dbReference type="Pfam" id="PF13791"/>
    </source>
</evidence>
<dbReference type="EMBL" id="NGKA01000004">
    <property type="protein sequence ID" value="RSU14097.1"/>
    <property type="molecule type" value="Genomic_DNA"/>
</dbReference>
<feature type="domain" description="Sigma factor regulator N-terminal" evidence="2">
    <location>
        <begin position="12"/>
        <end position="99"/>
    </location>
</feature>
<feature type="domain" description="Sigma factor regulator C-terminal" evidence="1">
    <location>
        <begin position="179"/>
        <end position="316"/>
    </location>
</feature>
<dbReference type="InterPro" id="IPR025672">
    <property type="entry name" value="Sigma_reg_C_dom"/>
</dbReference>
<dbReference type="OrthoDB" id="1730160at2"/>
<comment type="caution">
    <text evidence="3">The sequence shown here is derived from an EMBL/GenBank/DDBJ whole genome shotgun (WGS) entry which is preliminary data.</text>
</comment>
<dbReference type="InterPro" id="IPR029101">
    <property type="entry name" value="Sigma_reg_N"/>
</dbReference>
<reference evidence="3 4" key="1">
    <citation type="submission" date="2017-05" db="EMBL/GenBank/DDBJ databases">
        <title>Vagococcus spp. assemblies.</title>
        <authorList>
            <person name="Gulvik C.A."/>
        </authorList>
    </citation>
    <scope>NUCLEOTIDE SEQUENCE [LARGE SCALE GENOMIC DNA]</scope>
    <source>
        <strain evidence="3 4">CCUG 51432</strain>
    </source>
</reference>
<sequence length="331" mass="37929">MMDNQKNPDLTKALRKAKRRQSVKMILISVVTVLVLLPAGYVLCNKLSERHSNELNDFLFVRNAIAEPNVSIDSQVLVNSSPIGGSVVSNRSKNIAGYVVPWDTLTNHYTMFRSKFDYNEMHGGWHITKENLYFYNRQTKQLLAQFYHPNIKNYYDGWSEEDDIDLPQDLQKMSGDTAEVSEVALSFDQPYLWSEVKKQFPDDVNVVWLYLLSDDTLDESSGPQGTEVLGFQAYNRETEDLTTSFEGFLKNLEHYNGGKNQPMIGDFIKNYEGFLEKNHKKTFDEVEILGVMITGQNKHLKKLEKLPFVRTSSIGVTAEMSPYIIPEKQGE</sequence>
<protein>
    <recommendedName>
        <fullName evidence="5">Sigma factor regulator C-terminal domain-containing protein</fullName>
    </recommendedName>
</protein>
<evidence type="ECO:0000313" key="4">
    <source>
        <dbReference type="Proteomes" id="UP000287605"/>
    </source>
</evidence>
<keyword evidence="4" id="KW-1185">Reference proteome</keyword>
<name>A0A430B178_9ENTE</name>
<dbReference type="Pfam" id="PF13800">
    <property type="entry name" value="Sigma_reg_N"/>
    <property type="match status" value="1"/>
</dbReference>
<evidence type="ECO:0000259" key="2">
    <source>
        <dbReference type="Pfam" id="PF13800"/>
    </source>
</evidence>
<evidence type="ECO:0000313" key="3">
    <source>
        <dbReference type="EMBL" id="RSU14097.1"/>
    </source>
</evidence>
<evidence type="ECO:0008006" key="5">
    <source>
        <dbReference type="Google" id="ProtNLM"/>
    </source>
</evidence>
<dbReference type="Proteomes" id="UP000287605">
    <property type="component" value="Unassembled WGS sequence"/>
</dbReference>